<dbReference type="Gene3D" id="3.40.50.1580">
    <property type="entry name" value="Nucleoside phosphorylase domain"/>
    <property type="match status" value="1"/>
</dbReference>
<dbReference type="EMBL" id="JAGPXD010000006">
    <property type="protein sequence ID" value="KAH7349709.1"/>
    <property type="molecule type" value="Genomic_DNA"/>
</dbReference>
<keyword evidence="2" id="KW-0472">Membrane</keyword>
<evidence type="ECO:0000256" key="2">
    <source>
        <dbReference type="SAM" id="Phobius"/>
    </source>
</evidence>
<keyword evidence="2" id="KW-0812">Transmembrane</keyword>
<protein>
    <submittedName>
        <fullName evidence="4">Nucleoside phosphorylase domain-containing protein</fullName>
    </submittedName>
</protein>
<accession>A0A8K0TBZ7</accession>
<dbReference type="PANTHER" id="PTHR46082">
    <property type="entry name" value="ATP/GTP-BINDING PROTEIN-RELATED"/>
    <property type="match status" value="1"/>
</dbReference>
<gene>
    <name evidence="4" type="ORF">B0T11DRAFT_321566</name>
</gene>
<dbReference type="InterPro" id="IPR035994">
    <property type="entry name" value="Nucleoside_phosphorylase_sf"/>
</dbReference>
<sequence>MDQQTDLASTHQPQELPSQTAANMPGIADLDKYTIAWLSDTQVAYTAAQLFLKEQHDVMGSAELSNHLQTTFGRIANHNVVIACIPSGNAGIAGMAIAAATLKHSFRNMKAILVVGSAGGGAPSRYHGIRLGDVVVGSSVSHTSRGGVLQFDGGKTVQGEPLQSTPGLKEPPPFLRLAVANLKSRHDRYGLQYLQHSISEVLEQIKRNPSLTETYRWPGSEYDIRFRSEVPYERHFAIMTANDLDDRLIWPQPERSADHGPVIHYGIIASASQAMRDPYLRDELSEREDISCFDVGSSGVVAYFPGLVIRGIQDYSDSYAHHRWRGWSALTAAAYAAELLRYIPNEAPSPAVSIPNMLQSPGVLASGISRDPTPDLRQRYLPQQARETPAGFSEPVELASHPSPAMLSPSTHGGHPGPYHPQQHVDTTPGALPAHWQPPIDAAPSAAFVAYPQPNDTRRGGALNSIRMYAFHQKVLVVTFAIFSALVGAMAAKSLMQVRESNCNPKPQALSGDDGFWALLCQLFLQILASYCTTYAVLNNKDVEGSVEGYWFWSSLAVSLTTSIAAIIVYGWSWQVSTGLSIFSGFVQLIPAGQLAMSLGSDNVKTKMERRRTFKMEEGHTD</sequence>
<dbReference type="OrthoDB" id="1577640at2759"/>
<feature type="region of interest" description="Disordered" evidence="1">
    <location>
        <begin position="1"/>
        <end position="23"/>
    </location>
</feature>
<dbReference type="Pfam" id="PF01048">
    <property type="entry name" value="PNP_UDP_1"/>
    <property type="match status" value="1"/>
</dbReference>
<dbReference type="InterPro" id="IPR053137">
    <property type="entry name" value="NLR-like"/>
</dbReference>
<evidence type="ECO:0000256" key="1">
    <source>
        <dbReference type="SAM" id="MobiDB-lite"/>
    </source>
</evidence>
<keyword evidence="2" id="KW-1133">Transmembrane helix</keyword>
<feature type="transmembrane region" description="Helical" evidence="2">
    <location>
        <begin position="550"/>
        <end position="572"/>
    </location>
</feature>
<dbReference type="Proteomes" id="UP000813385">
    <property type="component" value="Unassembled WGS sequence"/>
</dbReference>
<evidence type="ECO:0000313" key="4">
    <source>
        <dbReference type="EMBL" id="KAH7349709.1"/>
    </source>
</evidence>
<comment type="caution">
    <text evidence="4">The sequence shown here is derived from an EMBL/GenBank/DDBJ whole genome shotgun (WGS) entry which is preliminary data.</text>
</comment>
<dbReference type="SUPFAM" id="SSF53167">
    <property type="entry name" value="Purine and uridine phosphorylases"/>
    <property type="match status" value="1"/>
</dbReference>
<feature type="transmembrane region" description="Helical" evidence="2">
    <location>
        <begin position="475"/>
        <end position="496"/>
    </location>
</feature>
<reference evidence="4" key="1">
    <citation type="journal article" date="2021" name="Nat. Commun.">
        <title>Genetic determinants of endophytism in the Arabidopsis root mycobiome.</title>
        <authorList>
            <person name="Mesny F."/>
            <person name="Miyauchi S."/>
            <person name="Thiergart T."/>
            <person name="Pickel B."/>
            <person name="Atanasova L."/>
            <person name="Karlsson M."/>
            <person name="Huettel B."/>
            <person name="Barry K.W."/>
            <person name="Haridas S."/>
            <person name="Chen C."/>
            <person name="Bauer D."/>
            <person name="Andreopoulos W."/>
            <person name="Pangilinan J."/>
            <person name="LaButti K."/>
            <person name="Riley R."/>
            <person name="Lipzen A."/>
            <person name="Clum A."/>
            <person name="Drula E."/>
            <person name="Henrissat B."/>
            <person name="Kohler A."/>
            <person name="Grigoriev I.V."/>
            <person name="Martin F.M."/>
            <person name="Hacquard S."/>
        </authorList>
    </citation>
    <scope>NUCLEOTIDE SEQUENCE</scope>
    <source>
        <strain evidence="4">MPI-CAGE-AT-0016</strain>
    </source>
</reference>
<dbReference type="PANTHER" id="PTHR46082:SF11">
    <property type="entry name" value="AAA+ ATPASE DOMAIN-CONTAINING PROTEIN-RELATED"/>
    <property type="match status" value="1"/>
</dbReference>
<name>A0A8K0TBZ7_9PEZI</name>
<keyword evidence="5" id="KW-1185">Reference proteome</keyword>
<organism evidence="4 5">
    <name type="scientific">Plectosphaerella cucumerina</name>
    <dbReference type="NCBI Taxonomy" id="40658"/>
    <lineage>
        <taxon>Eukaryota</taxon>
        <taxon>Fungi</taxon>
        <taxon>Dikarya</taxon>
        <taxon>Ascomycota</taxon>
        <taxon>Pezizomycotina</taxon>
        <taxon>Sordariomycetes</taxon>
        <taxon>Hypocreomycetidae</taxon>
        <taxon>Glomerellales</taxon>
        <taxon>Plectosphaerellaceae</taxon>
        <taxon>Plectosphaerella</taxon>
    </lineage>
</organism>
<dbReference type="GO" id="GO:0009116">
    <property type="term" value="P:nucleoside metabolic process"/>
    <property type="evidence" value="ECO:0007669"/>
    <property type="project" value="InterPro"/>
</dbReference>
<evidence type="ECO:0000259" key="3">
    <source>
        <dbReference type="Pfam" id="PF01048"/>
    </source>
</evidence>
<feature type="domain" description="Nucleoside phosphorylase" evidence="3">
    <location>
        <begin position="67"/>
        <end position="166"/>
    </location>
</feature>
<feature type="compositionally biased region" description="Polar residues" evidence="1">
    <location>
        <begin position="1"/>
        <end position="22"/>
    </location>
</feature>
<dbReference type="GO" id="GO:0003824">
    <property type="term" value="F:catalytic activity"/>
    <property type="evidence" value="ECO:0007669"/>
    <property type="project" value="InterPro"/>
</dbReference>
<proteinExistence type="predicted"/>
<dbReference type="InterPro" id="IPR000845">
    <property type="entry name" value="Nucleoside_phosphorylase_d"/>
</dbReference>
<feature type="region of interest" description="Disordered" evidence="1">
    <location>
        <begin position="385"/>
        <end position="428"/>
    </location>
</feature>
<evidence type="ECO:0000313" key="5">
    <source>
        <dbReference type="Proteomes" id="UP000813385"/>
    </source>
</evidence>
<feature type="transmembrane region" description="Helical" evidence="2">
    <location>
        <begin position="578"/>
        <end position="600"/>
    </location>
</feature>
<dbReference type="AlphaFoldDB" id="A0A8K0TBZ7"/>
<feature type="transmembrane region" description="Helical" evidence="2">
    <location>
        <begin position="516"/>
        <end position="538"/>
    </location>
</feature>